<feature type="compositionally biased region" description="Low complexity" evidence="5">
    <location>
        <begin position="1957"/>
        <end position="1968"/>
    </location>
</feature>
<dbReference type="GO" id="GO:0042393">
    <property type="term" value="F:histone binding"/>
    <property type="evidence" value="ECO:0007669"/>
    <property type="project" value="TreeGrafter"/>
</dbReference>
<feature type="compositionally biased region" description="Basic and acidic residues" evidence="5">
    <location>
        <begin position="1340"/>
        <end position="1364"/>
    </location>
</feature>
<feature type="compositionally biased region" description="Basic and acidic residues" evidence="5">
    <location>
        <begin position="1550"/>
        <end position="1560"/>
    </location>
</feature>
<protein>
    <recommendedName>
        <fullName evidence="6">PHD-type domain-containing protein</fullName>
    </recommendedName>
</protein>
<feature type="compositionally biased region" description="Basic residues" evidence="5">
    <location>
        <begin position="1859"/>
        <end position="1868"/>
    </location>
</feature>
<comment type="caution">
    <text evidence="7">The sequence shown here is derived from an EMBL/GenBank/DDBJ whole genome shotgun (WGS) entry which is preliminary data.</text>
</comment>
<dbReference type="GO" id="GO:0008270">
    <property type="term" value="F:zinc ion binding"/>
    <property type="evidence" value="ECO:0007669"/>
    <property type="project" value="UniProtKB-KW"/>
</dbReference>
<dbReference type="GO" id="GO:0045892">
    <property type="term" value="P:negative regulation of DNA-templated transcription"/>
    <property type="evidence" value="ECO:0007669"/>
    <property type="project" value="TreeGrafter"/>
</dbReference>
<feature type="compositionally biased region" description="Polar residues" evidence="5">
    <location>
        <begin position="2045"/>
        <end position="2060"/>
    </location>
</feature>
<feature type="compositionally biased region" description="Polar residues" evidence="5">
    <location>
        <begin position="738"/>
        <end position="748"/>
    </location>
</feature>
<feature type="compositionally biased region" description="Acidic residues" evidence="5">
    <location>
        <begin position="1091"/>
        <end position="1110"/>
    </location>
</feature>
<feature type="compositionally biased region" description="Polar residues" evidence="5">
    <location>
        <begin position="1883"/>
        <end position="1897"/>
    </location>
</feature>
<feature type="region of interest" description="Disordered" evidence="5">
    <location>
        <begin position="1321"/>
        <end position="1662"/>
    </location>
</feature>
<feature type="region of interest" description="Disordered" evidence="5">
    <location>
        <begin position="1046"/>
        <end position="1158"/>
    </location>
</feature>
<feature type="compositionally biased region" description="Basic and acidic residues" evidence="5">
    <location>
        <begin position="940"/>
        <end position="951"/>
    </location>
</feature>
<evidence type="ECO:0000256" key="5">
    <source>
        <dbReference type="SAM" id="MobiDB-lite"/>
    </source>
</evidence>
<dbReference type="InterPro" id="IPR028938">
    <property type="entry name" value="Rsf1-like"/>
</dbReference>
<feature type="region of interest" description="Disordered" evidence="5">
    <location>
        <begin position="707"/>
        <end position="777"/>
    </location>
</feature>
<dbReference type="InterPro" id="IPR019787">
    <property type="entry name" value="Znf_PHD-finger"/>
</dbReference>
<feature type="compositionally biased region" description="Basic and acidic residues" evidence="5">
    <location>
        <begin position="1614"/>
        <end position="1625"/>
    </location>
</feature>
<feature type="compositionally biased region" description="Low complexity" evidence="5">
    <location>
        <begin position="830"/>
        <end position="848"/>
    </location>
</feature>
<feature type="compositionally biased region" description="Basic and acidic residues" evidence="5">
    <location>
        <begin position="11"/>
        <end position="24"/>
    </location>
</feature>
<keyword evidence="2 4" id="KW-0863">Zinc-finger</keyword>
<feature type="compositionally biased region" description="Acidic residues" evidence="5">
    <location>
        <begin position="1121"/>
        <end position="1130"/>
    </location>
</feature>
<dbReference type="PANTHER" id="PTHR14296:SF16">
    <property type="entry name" value="REMODELING AND SPACING FACTOR 1"/>
    <property type="match status" value="1"/>
</dbReference>
<feature type="compositionally biased region" description="Basic and acidic residues" evidence="5">
    <location>
        <begin position="1111"/>
        <end position="1120"/>
    </location>
</feature>
<dbReference type="SUPFAM" id="SSF57903">
    <property type="entry name" value="FYVE/PHD zinc finger"/>
    <property type="match status" value="1"/>
</dbReference>
<feature type="region of interest" description="Disordered" evidence="5">
    <location>
        <begin position="1249"/>
        <end position="1296"/>
    </location>
</feature>
<organism evidence="7 8">
    <name type="scientific">Exocentrus adspersus</name>
    <dbReference type="NCBI Taxonomy" id="1586481"/>
    <lineage>
        <taxon>Eukaryota</taxon>
        <taxon>Metazoa</taxon>
        <taxon>Ecdysozoa</taxon>
        <taxon>Arthropoda</taxon>
        <taxon>Hexapoda</taxon>
        <taxon>Insecta</taxon>
        <taxon>Pterygota</taxon>
        <taxon>Neoptera</taxon>
        <taxon>Endopterygota</taxon>
        <taxon>Coleoptera</taxon>
        <taxon>Polyphaga</taxon>
        <taxon>Cucujiformia</taxon>
        <taxon>Chrysomeloidea</taxon>
        <taxon>Cerambycidae</taxon>
        <taxon>Lamiinae</taxon>
        <taxon>Acanthocinini</taxon>
        <taxon>Exocentrus</taxon>
    </lineage>
</organism>
<dbReference type="Gene3D" id="2.30.30.1150">
    <property type="match status" value="1"/>
</dbReference>
<feature type="region of interest" description="Disordered" evidence="5">
    <location>
        <begin position="1"/>
        <end position="24"/>
    </location>
</feature>
<reference evidence="7 8" key="1">
    <citation type="journal article" date="2023" name="Insect Mol. Biol.">
        <title>Genome sequencing provides insights into the evolution of gene families encoding plant cell wall-degrading enzymes in longhorned beetles.</title>
        <authorList>
            <person name="Shin N.R."/>
            <person name="Okamura Y."/>
            <person name="Kirsch R."/>
            <person name="Pauchet Y."/>
        </authorList>
    </citation>
    <scope>NUCLEOTIDE SEQUENCE [LARGE SCALE GENOMIC DNA]</scope>
    <source>
        <strain evidence="7">EAD_L_NR</strain>
    </source>
</reference>
<feature type="compositionally biased region" description="Basic residues" evidence="5">
    <location>
        <begin position="975"/>
        <end position="986"/>
    </location>
</feature>
<dbReference type="InterPro" id="IPR011011">
    <property type="entry name" value="Znf_FYVE_PHD"/>
</dbReference>
<feature type="compositionally biased region" description="Basic and acidic residues" evidence="5">
    <location>
        <begin position="102"/>
        <end position="115"/>
    </location>
</feature>
<feature type="compositionally biased region" description="Polar residues" evidence="5">
    <location>
        <begin position="1650"/>
        <end position="1662"/>
    </location>
</feature>
<feature type="region of interest" description="Disordered" evidence="5">
    <location>
        <begin position="75"/>
        <end position="159"/>
    </location>
</feature>
<feature type="compositionally biased region" description="Polar residues" evidence="5">
    <location>
        <begin position="885"/>
        <end position="896"/>
    </location>
</feature>
<proteinExistence type="predicted"/>
<evidence type="ECO:0000259" key="6">
    <source>
        <dbReference type="PROSITE" id="PS50016"/>
    </source>
</evidence>
<feature type="compositionally biased region" description="Polar residues" evidence="5">
    <location>
        <begin position="1629"/>
        <end position="1642"/>
    </location>
</feature>
<dbReference type="PROSITE" id="PS50016">
    <property type="entry name" value="ZF_PHD_2"/>
    <property type="match status" value="1"/>
</dbReference>
<feature type="compositionally biased region" description="Acidic residues" evidence="5">
    <location>
        <begin position="1420"/>
        <end position="1439"/>
    </location>
</feature>
<feature type="compositionally biased region" description="Basic residues" evidence="5">
    <location>
        <begin position="1386"/>
        <end position="1396"/>
    </location>
</feature>
<feature type="compositionally biased region" description="Low complexity" evidence="5">
    <location>
        <begin position="487"/>
        <end position="498"/>
    </location>
</feature>
<keyword evidence="3" id="KW-0862">Zinc</keyword>
<feature type="region of interest" description="Disordered" evidence="5">
    <location>
        <begin position="1844"/>
        <end position="2072"/>
    </location>
</feature>
<keyword evidence="8" id="KW-1185">Reference proteome</keyword>
<feature type="compositionally biased region" description="Basic and acidic residues" evidence="5">
    <location>
        <begin position="814"/>
        <end position="823"/>
    </location>
</feature>
<feature type="compositionally biased region" description="Polar residues" evidence="5">
    <location>
        <begin position="297"/>
        <end position="310"/>
    </location>
</feature>
<feature type="compositionally biased region" description="Basic residues" evidence="5">
    <location>
        <begin position="1477"/>
        <end position="1496"/>
    </location>
</feature>
<feature type="region of interest" description="Disordered" evidence="5">
    <location>
        <begin position="615"/>
        <end position="685"/>
    </location>
</feature>
<feature type="compositionally biased region" description="Polar residues" evidence="5">
    <location>
        <begin position="799"/>
        <end position="813"/>
    </location>
</feature>
<evidence type="ECO:0000313" key="7">
    <source>
        <dbReference type="EMBL" id="KAJ8919133.1"/>
    </source>
</evidence>
<feature type="compositionally biased region" description="Acidic residues" evidence="5">
    <location>
        <begin position="1561"/>
        <end position="1594"/>
    </location>
</feature>
<dbReference type="SMART" id="SM00249">
    <property type="entry name" value="PHD"/>
    <property type="match status" value="1"/>
</dbReference>
<keyword evidence="1" id="KW-0479">Metal-binding</keyword>
<evidence type="ECO:0000256" key="3">
    <source>
        <dbReference type="ARBA" id="ARBA00022833"/>
    </source>
</evidence>
<evidence type="ECO:0000256" key="2">
    <source>
        <dbReference type="ARBA" id="ARBA00022771"/>
    </source>
</evidence>
<accession>A0AAV8VXX9</accession>
<dbReference type="GO" id="GO:0031213">
    <property type="term" value="C:RSF complex"/>
    <property type="evidence" value="ECO:0007669"/>
    <property type="project" value="InterPro"/>
</dbReference>
<dbReference type="CDD" id="cd15543">
    <property type="entry name" value="PHD_RSF1"/>
    <property type="match status" value="1"/>
</dbReference>
<dbReference type="EMBL" id="JANEYG010000020">
    <property type="protein sequence ID" value="KAJ8919133.1"/>
    <property type="molecule type" value="Genomic_DNA"/>
</dbReference>
<feature type="compositionally biased region" description="Basic and acidic residues" evidence="5">
    <location>
        <begin position="1847"/>
        <end position="1858"/>
    </location>
</feature>
<gene>
    <name evidence="7" type="ORF">NQ315_012118</name>
</gene>
<dbReference type="InterPro" id="IPR001965">
    <property type="entry name" value="Znf_PHD"/>
</dbReference>
<feature type="compositionally biased region" description="Basic and acidic residues" evidence="5">
    <location>
        <begin position="1682"/>
        <end position="1700"/>
    </location>
</feature>
<dbReference type="Pfam" id="PF00628">
    <property type="entry name" value="PHD"/>
    <property type="match status" value="1"/>
</dbReference>
<feature type="compositionally biased region" description="Polar residues" evidence="5">
    <location>
        <begin position="660"/>
        <end position="685"/>
    </location>
</feature>
<evidence type="ECO:0000256" key="4">
    <source>
        <dbReference type="PROSITE-ProRule" id="PRU00146"/>
    </source>
</evidence>
<evidence type="ECO:0000256" key="1">
    <source>
        <dbReference type="ARBA" id="ARBA00022723"/>
    </source>
</evidence>
<feature type="compositionally biased region" description="Basic and acidic residues" evidence="5">
    <location>
        <begin position="709"/>
        <end position="719"/>
    </location>
</feature>
<sequence length="2097" mass="233990">MKFKNGVNKLTADELRSQPIGRDKAGHAYWFQSDENYQIRVYKEDLDEETWTLIAKDRESLVSLIDTLNDGDSKLLSSDSGANEDSNSLSEKPIIDTGQTDTDTKLSGEDNKDSNEEQEVTGPKEGQELNETSNLNEKKCDVESNGDDPADDNEHKTRPLLRIKNLTELIDNSKRFKPDCDEDSQDEVVKSKIRKLNEESVVDEAIEEPVMRIEGVGSGKENEGICLNRVVISNKQNGYGYNIISHTDPIVGDTVEENVMYFYGEGSGAECLTGNEQKRASGETCSNSKASPDDKSIQNSSPGSSITDSVSDSKDNNVKAKEVPRIKLGTIIDIKTDSSIIRLPSSSSKKSRWDVETVEDKSLKGIKNLEDTTTQVEAVSSKSEPIDAVSEDNIVEKKTPPTTPKKSTFFFGSGSLKPNAFSPSLTMGFGQNSPDKCISGLSNQVADEESKKCVTEDNEIKISKEDAITEEPLTTDPILEKKEHSSNENMSENNAENNEVIIKVSDETCSKTINNTVSSADSIDSCTDLIVDKNTEKTVDPSLNTITENEPKPYIEIQDEKDHVTESKTFDDQKENEPVVPTEMSDLREEPYKPVTEPKCVKKIAYICGVKVADAEPVHDPPTSESDQNKSVDIDNDNVKQQVDDVPSKISDALQEKCILQQSDESSNSGQVEITVSSQSVTQNEAVTADTVSLQSVAQIEAVTSEVNTNKELEDRGSSEKPVTQIEQETSDQKKPQIETTFVSTLDKTIQEDDPNSKTPEKPIDENPLDSGMNETKILEVSKTIDDKEKLIEKPVANHNISDNQTTSVSTDTSKLDEKDKSQVKVSGNVVSSDSSRPNSPVSVSESVIILPDSLESTVDYPLKDPLANSDEESPSPPPPIQKPMNLQSLSLDFNESSTPPPIPIIPSSRKLRKRGREASPEIQEVAASAGKKIKLKGKRQVDTKLRKSIEQMKQQQVSSSDEVLDISDDDKQSLKSRKKGKQVKSNRKEKVVEISDEDSGTPAPKPKKKHNKTSRLLANLGITDDKPFEMIGVRQSRRLAQLKIKEQAEGKKAESKLFKEEKSKKKKMEEKDPRKIFDEKKPWVSSSESSEIDEDVEEEEEVIEEDDLALDLKSDHEFSPESDLEDDGEPQPLKRARTARKNYEECDDEDDSGDDCPCEKCGKSDHPEWVLLCDNCDKGWHCSCLRPPLLVIPEGDWFCPPCQHVKLVENLQTKLTEYDKKLSKKEIEDRRKERLAYVGISLNNVLPSREHDHKKKRRPSTAQTDSSSDDSREQSSRSDSESDSDEPIYQLRQRRQAKSYKFNEYDDLIKSAIQDEIEEKGLEPVFQSRGKDIATIVNAEKEERKEKEEQQAKSEENEPEEKPPVVPEEQQQPQKEYSDDDVIKPVRKPRKKTRKINNLDVSSEEDDERDEDFKGTSSESEEEEEEFDEEEEDSEESDDYARGVNDDEEDDDVPSKKKKKKYWSETESEESDTSWGRKKKGRSGGRSGKKSKKKSSILDELSDLEPLKKKKPKIKYGGLTSSDEDTVKKRRTRGKKTTYVDTLGSDSEEDKRRNSRRIDSDEDDEDFIANEDEKDSDVQDDDLDEEDQDDELETVSGRRALVVPKIYIKKPAVTKEVDRPREKIPPSLQKSNGADVKNNSTKPDKSSLGLEQSQPVGGNYQSVNTSLMRRTIEQPITHPEQSLEKCSSVEDKLNTDHNKPLTQKRQNDVLIKSSGKGLINKELLEGEDDNPIEKINKNLEEMDSDDMEKMMEEEEFANQQLQLVAMQLEKEKKRKAEEAKRLELEEKSITPPVPAKRGRKPKAKELPKNIVHEPIVSNVKALIRNDVDNDELSEPPGVALPLFEELSSRKTEDEAPKRTTRGRGRGKKTLEETLANLGGRKNVTNKQQTENPSQAAGCNIEIAAPPQPFSQAAPTPSVITRMLQSKPGQNPAYPVGTIRPKQFATMPDDDDDSPNRSRGSSPSTGPLPLGGPPPGQFMPGGPRGPIGAPYRPMHPQGVSHFPRGPLPPPPVRPPGPPGPVPPHMYHPHRPLDPSPSGGGHINMSEPNPTQVPPLSSSPGSKMEPHNYSRTAILGWSPKKTVTVNHTEMNQEESLVA</sequence>
<dbReference type="PANTHER" id="PTHR14296">
    <property type="entry name" value="REMODELING AND SPACING FACTOR 1"/>
    <property type="match status" value="1"/>
</dbReference>
<feature type="region of interest" description="Disordered" evidence="5">
    <location>
        <begin position="475"/>
        <end position="498"/>
    </location>
</feature>
<feature type="compositionally biased region" description="Basic and acidic residues" evidence="5">
    <location>
        <begin position="1046"/>
        <end position="1083"/>
    </location>
</feature>
<feature type="compositionally biased region" description="Acidic residues" evidence="5">
    <location>
        <begin position="1146"/>
        <end position="1157"/>
    </location>
</feature>
<feature type="region of interest" description="Disordered" evidence="5">
    <location>
        <begin position="279"/>
        <end position="318"/>
    </location>
</feature>
<feature type="compositionally biased region" description="Pro residues" evidence="5">
    <location>
        <begin position="2005"/>
        <end position="2025"/>
    </location>
</feature>
<dbReference type="Proteomes" id="UP001159042">
    <property type="component" value="Unassembled WGS sequence"/>
</dbReference>
<evidence type="ECO:0000313" key="8">
    <source>
        <dbReference type="Proteomes" id="UP001159042"/>
    </source>
</evidence>
<feature type="compositionally biased region" description="Basic and acidic residues" evidence="5">
    <location>
        <begin position="1270"/>
        <end position="1281"/>
    </location>
</feature>
<feature type="compositionally biased region" description="Polar residues" evidence="5">
    <location>
        <begin position="952"/>
        <end position="962"/>
    </location>
</feature>
<feature type="region of interest" description="Disordered" evidence="5">
    <location>
        <begin position="1773"/>
        <end position="1810"/>
    </location>
</feature>
<feature type="compositionally biased region" description="Basic and acidic residues" evidence="5">
    <location>
        <begin position="749"/>
        <end position="765"/>
    </location>
</feature>
<name>A0AAV8VXX9_9CUCU</name>
<feature type="compositionally biased region" description="Basic and acidic residues" evidence="5">
    <location>
        <begin position="1773"/>
        <end position="1789"/>
    </location>
</feature>
<feature type="region of interest" description="Disordered" evidence="5">
    <location>
        <begin position="790"/>
        <end position="1022"/>
    </location>
</feature>
<feature type="region of interest" description="Disordered" evidence="5">
    <location>
        <begin position="1675"/>
        <end position="1710"/>
    </location>
</feature>
<feature type="domain" description="PHD-type" evidence="6">
    <location>
        <begin position="1156"/>
        <end position="1206"/>
    </location>
</feature>
<feature type="compositionally biased region" description="Basic and acidic residues" evidence="5">
    <location>
        <begin position="552"/>
        <end position="577"/>
    </location>
</feature>
<feature type="region of interest" description="Disordered" evidence="5">
    <location>
        <begin position="552"/>
        <end position="591"/>
    </location>
</feature>